<gene>
    <name evidence="2" type="ORF">U0070_022163</name>
</gene>
<dbReference type="AlphaFoldDB" id="A0AAW0IPG8"/>
<protein>
    <submittedName>
        <fullName evidence="2">Uncharacterized protein</fullName>
    </submittedName>
</protein>
<reference evidence="2 3" key="1">
    <citation type="journal article" date="2023" name="bioRxiv">
        <title>Conserved and derived expression patterns and positive selection on dental genes reveal complex evolutionary context of ever-growing rodent molars.</title>
        <authorList>
            <person name="Calamari Z.T."/>
            <person name="Song A."/>
            <person name="Cohen E."/>
            <person name="Akter M."/>
            <person name="Roy R.D."/>
            <person name="Hallikas O."/>
            <person name="Christensen M.M."/>
            <person name="Li P."/>
            <person name="Marangoni P."/>
            <person name="Jernvall J."/>
            <person name="Klein O.D."/>
        </authorList>
    </citation>
    <scope>NUCLEOTIDE SEQUENCE [LARGE SCALE GENOMIC DNA]</scope>
    <source>
        <strain evidence="2">V071</strain>
    </source>
</reference>
<sequence>MKGPSQPDFCSYEPKRPSPSPLGMQDHHQPLLPSDVPTPTPCLPAIPQEASNTARVPGNKDKRAKSKAGTAGLRSVEIRGHPCKTGLLPRRLL</sequence>
<evidence type="ECO:0000256" key="1">
    <source>
        <dbReference type="SAM" id="MobiDB-lite"/>
    </source>
</evidence>
<feature type="region of interest" description="Disordered" evidence="1">
    <location>
        <begin position="1"/>
        <end position="72"/>
    </location>
</feature>
<accession>A0AAW0IPG8</accession>
<evidence type="ECO:0000313" key="3">
    <source>
        <dbReference type="Proteomes" id="UP001488838"/>
    </source>
</evidence>
<proteinExistence type="predicted"/>
<comment type="caution">
    <text evidence="2">The sequence shown here is derived from an EMBL/GenBank/DDBJ whole genome shotgun (WGS) entry which is preliminary data.</text>
</comment>
<organism evidence="2 3">
    <name type="scientific">Myodes glareolus</name>
    <name type="common">Bank vole</name>
    <name type="synonym">Clethrionomys glareolus</name>
    <dbReference type="NCBI Taxonomy" id="447135"/>
    <lineage>
        <taxon>Eukaryota</taxon>
        <taxon>Metazoa</taxon>
        <taxon>Chordata</taxon>
        <taxon>Craniata</taxon>
        <taxon>Vertebrata</taxon>
        <taxon>Euteleostomi</taxon>
        <taxon>Mammalia</taxon>
        <taxon>Eutheria</taxon>
        <taxon>Euarchontoglires</taxon>
        <taxon>Glires</taxon>
        <taxon>Rodentia</taxon>
        <taxon>Myomorpha</taxon>
        <taxon>Muroidea</taxon>
        <taxon>Cricetidae</taxon>
        <taxon>Arvicolinae</taxon>
        <taxon>Myodes</taxon>
    </lineage>
</organism>
<dbReference type="Proteomes" id="UP001488838">
    <property type="component" value="Unassembled WGS sequence"/>
</dbReference>
<evidence type="ECO:0000313" key="2">
    <source>
        <dbReference type="EMBL" id="KAK7816224.1"/>
    </source>
</evidence>
<keyword evidence="3" id="KW-1185">Reference proteome</keyword>
<dbReference type="EMBL" id="JBBHLL010000104">
    <property type="protein sequence ID" value="KAK7816224.1"/>
    <property type="molecule type" value="Genomic_DNA"/>
</dbReference>
<name>A0AAW0IPG8_MYOGA</name>